<dbReference type="PANTHER" id="PTHR43808">
    <property type="entry name" value="ACETYLORNITHINE DEACETYLASE"/>
    <property type="match status" value="1"/>
</dbReference>
<dbReference type="RefSeq" id="WP_126831012.1">
    <property type="nucleotide sequence ID" value="NZ_CBCRYB010000003.1"/>
</dbReference>
<dbReference type="SUPFAM" id="SSF53187">
    <property type="entry name" value="Zn-dependent exopeptidases"/>
    <property type="match status" value="1"/>
</dbReference>
<comment type="caution">
    <text evidence="1">The sequence shown here is derived from an EMBL/GenBank/DDBJ whole genome shotgun (WGS) entry which is preliminary data.</text>
</comment>
<proteinExistence type="predicted"/>
<accession>A0A430AD26</accession>
<dbReference type="Gene3D" id="3.40.630.10">
    <property type="entry name" value="Zn peptidases"/>
    <property type="match status" value="1"/>
</dbReference>
<organism evidence="1 2">
    <name type="scientific">Vagococcus fessus</name>
    <dbReference type="NCBI Taxonomy" id="120370"/>
    <lineage>
        <taxon>Bacteria</taxon>
        <taxon>Bacillati</taxon>
        <taxon>Bacillota</taxon>
        <taxon>Bacilli</taxon>
        <taxon>Lactobacillales</taxon>
        <taxon>Enterococcaceae</taxon>
        <taxon>Vagococcus</taxon>
    </lineage>
</organism>
<dbReference type="InterPro" id="IPR012166">
    <property type="entry name" value="Uncharacterised_RocB"/>
</dbReference>
<dbReference type="AlphaFoldDB" id="A0A430AD26"/>
<name>A0A430AD26_9ENTE</name>
<gene>
    <name evidence="1" type="ORF">CBF31_03670</name>
</gene>
<dbReference type="PIRSF" id="PIRSF010386">
    <property type="entry name" value="RocB"/>
    <property type="match status" value="1"/>
</dbReference>
<sequence length="558" mass="63934">MYQELAKKYDLEKRIEEITIELTSVLSVSETKGEIEVSKKVFDILSELDYYKENPNDLILQDIPTDRHGRNNVIAVLRGKKGNSKKAVSLLGHTDTVGISDYGSMIDLANKPYELTEKMTEIKNTLPKEVEMDIDREDERYLFGRGIFDMKSGDAVIIALMEAISKDLENFEGNLIYTAVCDEEVNSTGMFAAVPMLNKIREENDWDILGMIDTDYMTNEYLGDEKKYVYVGAVGKLMPSFYVVGRETHVGESFNGLDPNQISAELTRRINLNTEYCDEALGQYTLPPITLKQRDLKPEYTVQIAKTAHLFFNYATHSSTPDQVMEKMVAAAHDAMNETIDNLNVQYEKFCKLSNIEHTRLPWETKVVTFDELYKSVKSENPDLLEKELEEFRAKYLNNKELDERDYALLMVEKVHSLWSYRDPVVVVFFSPPYYPHIVVEGKNDREKNVLNAVRKAVKETDTDYELVYKNFFPYIADISFAAAPDDPKAVQALKTNMPGFGSKYIMPLDDMAELNIPVLDIGPFGKDAHKYTERVEGNYSFNVTPELVYRTVRNLLD</sequence>
<dbReference type="Proteomes" id="UP000287101">
    <property type="component" value="Unassembled WGS sequence"/>
</dbReference>
<dbReference type="EMBL" id="NGJY01000001">
    <property type="protein sequence ID" value="RSU05125.1"/>
    <property type="molecule type" value="Genomic_DNA"/>
</dbReference>
<reference evidence="1 2" key="1">
    <citation type="submission" date="2017-05" db="EMBL/GenBank/DDBJ databases">
        <title>Vagococcus spp. assemblies.</title>
        <authorList>
            <person name="Gulvik C.A."/>
        </authorList>
    </citation>
    <scope>NUCLEOTIDE SEQUENCE [LARGE SCALE GENOMIC DNA]</scope>
    <source>
        <strain evidence="1 2">CCUG 41755</strain>
    </source>
</reference>
<evidence type="ECO:0000313" key="1">
    <source>
        <dbReference type="EMBL" id="RSU05125.1"/>
    </source>
</evidence>
<dbReference type="OrthoDB" id="9815360at2"/>
<dbReference type="GO" id="GO:0016787">
    <property type="term" value="F:hydrolase activity"/>
    <property type="evidence" value="ECO:0007669"/>
    <property type="project" value="InterPro"/>
</dbReference>
<dbReference type="PANTHER" id="PTHR43808:SF27">
    <property type="entry name" value="PROTEIN ROCB"/>
    <property type="match status" value="1"/>
</dbReference>
<protein>
    <submittedName>
        <fullName evidence="1">Peptidase M20</fullName>
    </submittedName>
</protein>
<dbReference type="InterPro" id="IPR002933">
    <property type="entry name" value="Peptidase_M20"/>
</dbReference>
<keyword evidence="2" id="KW-1185">Reference proteome</keyword>
<evidence type="ECO:0000313" key="2">
    <source>
        <dbReference type="Proteomes" id="UP000287101"/>
    </source>
</evidence>
<dbReference type="Pfam" id="PF01546">
    <property type="entry name" value="Peptidase_M20"/>
    <property type="match status" value="1"/>
</dbReference>
<dbReference type="InterPro" id="IPR050072">
    <property type="entry name" value="Peptidase_M20A"/>
</dbReference>